<reference evidence="2 4" key="1">
    <citation type="journal article" date="2012" name="Nat. Biotechnol.">
        <title>Reference genome sequence of the model plant Setaria.</title>
        <authorList>
            <person name="Bennetzen J.L."/>
            <person name="Schmutz J."/>
            <person name="Wang H."/>
            <person name="Percifield R."/>
            <person name="Hawkins J."/>
            <person name="Pontaroli A.C."/>
            <person name="Estep M."/>
            <person name="Feng L."/>
            <person name="Vaughn J.N."/>
            <person name="Grimwood J."/>
            <person name="Jenkins J."/>
            <person name="Barry K."/>
            <person name="Lindquist E."/>
            <person name="Hellsten U."/>
            <person name="Deshpande S."/>
            <person name="Wang X."/>
            <person name="Wu X."/>
            <person name="Mitros T."/>
            <person name="Triplett J."/>
            <person name="Yang X."/>
            <person name="Ye C.Y."/>
            <person name="Mauro-Herrera M."/>
            <person name="Wang L."/>
            <person name="Li P."/>
            <person name="Sharma M."/>
            <person name="Sharma R."/>
            <person name="Ronald P.C."/>
            <person name="Panaud O."/>
            <person name="Kellogg E.A."/>
            <person name="Brutnell T.P."/>
            <person name="Doust A.N."/>
            <person name="Tuskan G.A."/>
            <person name="Rokhsar D."/>
            <person name="Devos K.M."/>
        </authorList>
    </citation>
    <scope>NUCLEOTIDE SEQUENCE [LARGE SCALE GENOMIC DNA]</scope>
    <source>
        <strain evidence="4">cv. Yugu1</strain>
        <strain evidence="2">Yugu1</strain>
    </source>
</reference>
<evidence type="ECO:0000256" key="1">
    <source>
        <dbReference type="SAM" id="SignalP"/>
    </source>
</evidence>
<dbReference type="eggNOG" id="ENOG502R3QW">
    <property type="taxonomic scope" value="Eukaryota"/>
</dbReference>
<proteinExistence type="predicted"/>
<dbReference type="Proteomes" id="UP000004995">
    <property type="component" value="Unassembled WGS sequence"/>
</dbReference>
<sequence>MAMTARTVLLLVLLAQVLCVLAAAARPLEGSAGTTGSGWLGSGIGMVTQLLRGAKSGRNPRTHCC</sequence>
<dbReference type="OMA" id="YDHSLTT"/>
<dbReference type="OrthoDB" id="694547at2759"/>
<dbReference type="HOGENOM" id="CLU_194083_0_0_1"/>
<reference evidence="2" key="2">
    <citation type="submission" date="2015-07" db="EMBL/GenBank/DDBJ databases">
        <authorList>
            <person name="Noorani M."/>
        </authorList>
    </citation>
    <scope>NUCLEOTIDE SEQUENCE</scope>
    <source>
        <strain evidence="2">Yugu1</strain>
    </source>
</reference>
<evidence type="ECO:0000313" key="4">
    <source>
        <dbReference type="Proteomes" id="UP000004995"/>
    </source>
</evidence>
<gene>
    <name evidence="2" type="ORF">SETIT_7G059100v2</name>
</gene>
<dbReference type="EMBL" id="AGNK02004267">
    <property type="status" value="NOT_ANNOTATED_CDS"/>
    <property type="molecule type" value="Genomic_DNA"/>
</dbReference>
<accession>K3YDW4</accession>
<keyword evidence="1" id="KW-0732">Signal</keyword>
<evidence type="ECO:0000313" key="3">
    <source>
        <dbReference type="EnsemblPlants" id="KQK96815"/>
    </source>
</evidence>
<reference evidence="3" key="3">
    <citation type="submission" date="2018-08" db="UniProtKB">
        <authorList>
            <consortium name="EnsemblPlants"/>
        </authorList>
    </citation>
    <scope>IDENTIFICATION</scope>
    <source>
        <strain evidence="3">Yugu1</strain>
    </source>
</reference>
<evidence type="ECO:0000313" key="2">
    <source>
        <dbReference type="EMBL" id="RCV33148.1"/>
    </source>
</evidence>
<feature type="signal peptide" evidence="1">
    <location>
        <begin position="1"/>
        <end position="25"/>
    </location>
</feature>
<dbReference type="EnsemblPlants" id="KQK96815">
    <property type="protein sequence ID" value="KQK96815"/>
    <property type="gene ID" value="SETIT_012422mg"/>
</dbReference>
<protein>
    <submittedName>
        <fullName evidence="2 3">Uncharacterized protein</fullName>
    </submittedName>
</protein>
<keyword evidence="4" id="KW-1185">Reference proteome</keyword>
<feature type="chain" id="PRO_5010126730" evidence="1">
    <location>
        <begin position="26"/>
        <end position="65"/>
    </location>
</feature>
<dbReference type="AlphaFoldDB" id="K3YDW4"/>
<dbReference type="Gramene" id="KQK96815">
    <property type="protein sequence ID" value="KQK96815"/>
    <property type="gene ID" value="SETIT_012422mg"/>
</dbReference>
<dbReference type="EMBL" id="CM003534">
    <property type="protein sequence ID" value="RCV33148.1"/>
    <property type="molecule type" value="Genomic_DNA"/>
</dbReference>
<organism evidence="2">
    <name type="scientific">Setaria italica</name>
    <name type="common">Foxtail millet</name>
    <name type="synonym">Panicum italicum</name>
    <dbReference type="NCBI Taxonomy" id="4555"/>
    <lineage>
        <taxon>Eukaryota</taxon>
        <taxon>Viridiplantae</taxon>
        <taxon>Streptophyta</taxon>
        <taxon>Embryophyta</taxon>
        <taxon>Tracheophyta</taxon>
        <taxon>Spermatophyta</taxon>
        <taxon>Magnoliopsida</taxon>
        <taxon>Liliopsida</taxon>
        <taxon>Poales</taxon>
        <taxon>Poaceae</taxon>
        <taxon>PACMAD clade</taxon>
        <taxon>Panicoideae</taxon>
        <taxon>Panicodae</taxon>
        <taxon>Paniceae</taxon>
        <taxon>Cenchrinae</taxon>
        <taxon>Setaria</taxon>
    </lineage>
</organism>
<name>K3YDW4_SETIT</name>